<gene>
    <name evidence="1" type="ORF">D9753_09520</name>
</gene>
<evidence type="ECO:0008006" key="3">
    <source>
        <dbReference type="Google" id="ProtNLM"/>
    </source>
</evidence>
<reference evidence="1 2" key="1">
    <citation type="submission" date="2018-10" db="EMBL/GenBank/DDBJ databases">
        <title>The genome of Streptomyces dangxiongensis Z022.</title>
        <authorList>
            <person name="Zhang B."/>
        </authorList>
    </citation>
    <scope>NUCLEOTIDE SEQUENCE [LARGE SCALE GENOMIC DNA]</scope>
    <source>
        <strain evidence="1 2">Z022</strain>
    </source>
</reference>
<dbReference type="Proteomes" id="UP000268329">
    <property type="component" value="Chromosome"/>
</dbReference>
<keyword evidence="2" id="KW-1185">Reference proteome</keyword>
<dbReference type="AlphaFoldDB" id="A0A3G2JMA6"/>
<dbReference type="EMBL" id="CP033073">
    <property type="protein sequence ID" value="AYN43578.1"/>
    <property type="molecule type" value="Genomic_DNA"/>
</dbReference>
<sequence length="188" mass="19766">MNVTSGPYQGRRAGAAISVAVLLFTLTSCSGSEQGREYATPRSVCGVAVDADALAGFLPPGNKVTAKATAAPPAATRCTVSVDGTPIVRTAQEWWNDMSVLEFAEGVTLDEVGHRTDDGRFAYSGNEAFGKTEHCRDHHDRILYTAVRATGSEHEDAAAMKELITEYTDAVQRSSVCHGSSTTPAAGG</sequence>
<evidence type="ECO:0000313" key="2">
    <source>
        <dbReference type="Proteomes" id="UP000268329"/>
    </source>
</evidence>
<name>A0A3G2JMA6_9ACTN</name>
<proteinExistence type="predicted"/>
<accession>A0A3G2JMA6</accession>
<organism evidence="1 2">
    <name type="scientific">Streptomyces dangxiongensis</name>
    <dbReference type="NCBI Taxonomy" id="1442032"/>
    <lineage>
        <taxon>Bacteria</taxon>
        <taxon>Bacillati</taxon>
        <taxon>Actinomycetota</taxon>
        <taxon>Actinomycetes</taxon>
        <taxon>Kitasatosporales</taxon>
        <taxon>Streptomycetaceae</taxon>
        <taxon>Streptomyces</taxon>
    </lineage>
</organism>
<evidence type="ECO:0000313" key="1">
    <source>
        <dbReference type="EMBL" id="AYN43578.1"/>
    </source>
</evidence>
<dbReference type="OrthoDB" id="4327011at2"/>
<dbReference type="KEGG" id="sdd:D9753_09520"/>
<protein>
    <recommendedName>
        <fullName evidence="3">DUF3558 domain-containing protein</fullName>
    </recommendedName>
</protein>